<dbReference type="GO" id="GO:0019104">
    <property type="term" value="F:DNA N-glycosylase activity"/>
    <property type="evidence" value="ECO:0007669"/>
    <property type="project" value="UniProtKB-UniRule"/>
</dbReference>
<keyword evidence="4 12" id="KW-0227">DNA damage</keyword>
<evidence type="ECO:0000256" key="2">
    <source>
        <dbReference type="ARBA" id="ARBA00022485"/>
    </source>
</evidence>
<keyword evidence="10 12" id="KW-0456">Lyase</keyword>
<dbReference type="SMART" id="SM00525">
    <property type="entry name" value="FES"/>
    <property type="match status" value="1"/>
</dbReference>
<dbReference type="RefSeq" id="WP_184788233.1">
    <property type="nucleotide sequence ID" value="NZ_BONT01000004.1"/>
</dbReference>
<accession>A0A841FKB0</accession>
<comment type="caution">
    <text evidence="14">The sequence shown here is derived from an EMBL/GenBank/DDBJ whole genome shotgun (WGS) entry which is preliminary data.</text>
</comment>
<dbReference type="Pfam" id="PF10576">
    <property type="entry name" value="EndIII_4Fe-2S"/>
    <property type="match status" value="1"/>
</dbReference>
<dbReference type="InterPro" id="IPR004035">
    <property type="entry name" value="Endouclease-III_FeS-bd_BS"/>
</dbReference>
<dbReference type="CDD" id="cd00056">
    <property type="entry name" value="ENDO3c"/>
    <property type="match status" value="1"/>
</dbReference>
<dbReference type="PANTHER" id="PTHR10359:SF18">
    <property type="entry name" value="ENDONUCLEASE III"/>
    <property type="match status" value="1"/>
</dbReference>
<evidence type="ECO:0000256" key="10">
    <source>
        <dbReference type="ARBA" id="ARBA00023239"/>
    </source>
</evidence>
<dbReference type="EMBL" id="JACHGT010000006">
    <property type="protein sequence ID" value="MBB6035373.1"/>
    <property type="molecule type" value="Genomic_DNA"/>
</dbReference>
<organism evidence="14 15">
    <name type="scientific">Phytomonospora endophytica</name>
    <dbReference type="NCBI Taxonomy" id="714109"/>
    <lineage>
        <taxon>Bacteria</taxon>
        <taxon>Bacillati</taxon>
        <taxon>Actinomycetota</taxon>
        <taxon>Actinomycetes</taxon>
        <taxon>Micromonosporales</taxon>
        <taxon>Micromonosporaceae</taxon>
        <taxon>Phytomonospora</taxon>
    </lineage>
</organism>
<keyword evidence="14" id="KW-0255">Endonuclease</keyword>
<feature type="binding site" evidence="12">
    <location>
        <position position="204"/>
    </location>
    <ligand>
        <name>[4Fe-4S] cluster</name>
        <dbReference type="ChEBI" id="CHEBI:49883"/>
    </ligand>
</feature>
<dbReference type="GO" id="GO:0051539">
    <property type="term" value="F:4 iron, 4 sulfur cluster binding"/>
    <property type="evidence" value="ECO:0007669"/>
    <property type="project" value="UniProtKB-UniRule"/>
</dbReference>
<feature type="domain" description="HhH-GPD" evidence="13">
    <location>
        <begin position="48"/>
        <end position="195"/>
    </location>
</feature>
<dbReference type="EC" id="4.2.99.18" evidence="12"/>
<reference evidence="14 15" key="1">
    <citation type="submission" date="2020-08" db="EMBL/GenBank/DDBJ databases">
        <title>Genomic Encyclopedia of Type Strains, Phase IV (KMG-IV): sequencing the most valuable type-strain genomes for metagenomic binning, comparative biology and taxonomic classification.</title>
        <authorList>
            <person name="Goeker M."/>
        </authorList>
    </citation>
    <scope>NUCLEOTIDE SEQUENCE [LARGE SCALE GENOMIC DNA]</scope>
    <source>
        <strain evidence="14 15">YIM 65646</strain>
    </source>
</reference>
<dbReference type="GO" id="GO:0140078">
    <property type="term" value="F:class I DNA-(apurinic or apyrimidinic site) endonuclease activity"/>
    <property type="evidence" value="ECO:0007669"/>
    <property type="project" value="UniProtKB-EC"/>
</dbReference>
<evidence type="ECO:0000256" key="8">
    <source>
        <dbReference type="ARBA" id="ARBA00023125"/>
    </source>
</evidence>
<dbReference type="FunFam" id="1.10.340.30:FF:000001">
    <property type="entry name" value="Endonuclease III"/>
    <property type="match status" value="1"/>
</dbReference>
<evidence type="ECO:0000256" key="6">
    <source>
        <dbReference type="ARBA" id="ARBA00023004"/>
    </source>
</evidence>
<evidence type="ECO:0000313" key="15">
    <source>
        <dbReference type="Proteomes" id="UP000548476"/>
    </source>
</evidence>
<sequence>MAESKAPTPLALKRRARRVNRVLAETHPDAHCELDFTNPLQLTVATILSAQTTDVRVNLTTPALFARYPTAADYAGADRAELEEMIRSTGFYRNKANSLIGLGHALVTEHDGEVPGKLEQLVKLPGVGRKTANVILGDAFGVPGITVDTHFGRLVRRWGLTAEEDPVKVEHIVGALVEKREWTMFSHRTIFHGRRVCHARKPACGACTLAKFCPSFGTGPKDPAVAVKLLKGPRVPELAEAAGVADLLSEEAAA</sequence>
<evidence type="ECO:0000256" key="4">
    <source>
        <dbReference type="ARBA" id="ARBA00022763"/>
    </source>
</evidence>
<comment type="catalytic activity">
    <reaction evidence="12">
        <text>2'-deoxyribonucleotide-(2'-deoxyribose 5'-phosphate)-2'-deoxyribonucleotide-DNA = a 3'-end 2'-deoxyribonucleotide-(2,3-dehydro-2,3-deoxyribose 5'-phosphate)-DNA + a 5'-end 5'-phospho-2'-deoxyribonucleoside-DNA + H(+)</text>
        <dbReference type="Rhea" id="RHEA:66592"/>
        <dbReference type="Rhea" id="RHEA-COMP:13180"/>
        <dbReference type="Rhea" id="RHEA-COMP:16897"/>
        <dbReference type="Rhea" id="RHEA-COMP:17067"/>
        <dbReference type="ChEBI" id="CHEBI:15378"/>
        <dbReference type="ChEBI" id="CHEBI:136412"/>
        <dbReference type="ChEBI" id="CHEBI:157695"/>
        <dbReference type="ChEBI" id="CHEBI:167181"/>
        <dbReference type="EC" id="4.2.99.18"/>
    </reaction>
</comment>
<evidence type="ECO:0000256" key="3">
    <source>
        <dbReference type="ARBA" id="ARBA00022723"/>
    </source>
</evidence>
<comment type="function">
    <text evidence="12">DNA repair enzyme that has both DNA N-glycosylase activity and AP-lyase activity. The DNA N-glycosylase activity releases various damaged pyrimidines from DNA by cleaving the N-glycosidic bond, leaving an AP (apurinic/apyrimidinic) site. The AP-lyase activity cleaves the phosphodiester bond 3' to the AP site by a beta-elimination, leaving a 3'-terminal unsaturated sugar and a product with a terminal 5'-phosphate.</text>
</comment>
<dbReference type="HAMAP" id="MF_00942">
    <property type="entry name" value="Nth"/>
    <property type="match status" value="1"/>
</dbReference>
<proteinExistence type="inferred from homology"/>
<evidence type="ECO:0000259" key="13">
    <source>
        <dbReference type="SMART" id="SM00478"/>
    </source>
</evidence>
<keyword evidence="6 12" id="KW-0408">Iron</keyword>
<dbReference type="GO" id="GO:0003677">
    <property type="term" value="F:DNA binding"/>
    <property type="evidence" value="ECO:0007669"/>
    <property type="project" value="UniProtKB-UniRule"/>
</dbReference>
<dbReference type="InterPro" id="IPR023170">
    <property type="entry name" value="HhH_base_excis_C"/>
</dbReference>
<evidence type="ECO:0000256" key="11">
    <source>
        <dbReference type="ARBA" id="ARBA00023295"/>
    </source>
</evidence>
<dbReference type="InterPro" id="IPR003651">
    <property type="entry name" value="Endonuclease3_FeS-loop_motif"/>
</dbReference>
<dbReference type="NCBIfam" id="TIGR01083">
    <property type="entry name" value="nth"/>
    <property type="match status" value="1"/>
</dbReference>
<keyword evidence="9 12" id="KW-0234">DNA repair</keyword>
<feature type="binding site" evidence="12">
    <location>
        <position position="197"/>
    </location>
    <ligand>
        <name>[4Fe-4S] cluster</name>
        <dbReference type="ChEBI" id="CHEBI:49883"/>
    </ligand>
</feature>
<dbReference type="InterPro" id="IPR000445">
    <property type="entry name" value="HhH_motif"/>
</dbReference>
<evidence type="ECO:0000256" key="9">
    <source>
        <dbReference type="ARBA" id="ARBA00023204"/>
    </source>
</evidence>
<dbReference type="Proteomes" id="UP000548476">
    <property type="component" value="Unassembled WGS sequence"/>
</dbReference>
<dbReference type="SUPFAM" id="SSF48150">
    <property type="entry name" value="DNA-glycosylase"/>
    <property type="match status" value="1"/>
</dbReference>
<dbReference type="PANTHER" id="PTHR10359">
    <property type="entry name" value="A/G-SPECIFIC ADENINE GLYCOSYLASE/ENDONUCLEASE III"/>
    <property type="match status" value="1"/>
</dbReference>
<dbReference type="SMART" id="SM00478">
    <property type="entry name" value="ENDO3c"/>
    <property type="match status" value="1"/>
</dbReference>
<keyword evidence="11 12" id="KW-0326">Glycosidase</keyword>
<keyword evidence="8 12" id="KW-0238">DNA-binding</keyword>
<evidence type="ECO:0000256" key="7">
    <source>
        <dbReference type="ARBA" id="ARBA00023014"/>
    </source>
</evidence>
<keyword evidence="2 12" id="KW-0004">4Fe-4S</keyword>
<evidence type="ECO:0000256" key="12">
    <source>
        <dbReference type="HAMAP-Rule" id="MF_00942"/>
    </source>
</evidence>
<dbReference type="FunFam" id="1.10.1670.10:FF:000001">
    <property type="entry name" value="Endonuclease III"/>
    <property type="match status" value="1"/>
</dbReference>
<protein>
    <recommendedName>
        <fullName evidence="12">Endonuclease III</fullName>
        <ecNumber evidence="12">4.2.99.18</ecNumber>
    </recommendedName>
    <alternativeName>
        <fullName evidence="12">DNA-(apurinic or apyrimidinic site) lyase</fullName>
    </alternativeName>
</protein>
<keyword evidence="14" id="KW-0540">Nuclease</keyword>
<dbReference type="InterPro" id="IPR011257">
    <property type="entry name" value="DNA_glycosylase"/>
</dbReference>
<comment type="cofactor">
    <cofactor evidence="12">
        <name>[4Fe-4S] cluster</name>
        <dbReference type="ChEBI" id="CHEBI:49883"/>
    </cofactor>
    <text evidence="12">Binds 1 [4Fe-4S] cluster.</text>
</comment>
<evidence type="ECO:0000256" key="1">
    <source>
        <dbReference type="ARBA" id="ARBA00008343"/>
    </source>
</evidence>
<dbReference type="Gene3D" id="1.10.340.30">
    <property type="entry name" value="Hypothetical protein, domain 2"/>
    <property type="match status" value="1"/>
</dbReference>
<gene>
    <name evidence="12" type="primary">nth</name>
    <name evidence="14" type="ORF">HNR73_003230</name>
</gene>
<dbReference type="Gene3D" id="1.10.1670.10">
    <property type="entry name" value="Helix-hairpin-Helix base-excision DNA repair enzymes (C-terminal)"/>
    <property type="match status" value="1"/>
</dbReference>
<dbReference type="PROSITE" id="PS01155">
    <property type="entry name" value="ENDONUCLEASE_III_2"/>
    <property type="match status" value="1"/>
</dbReference>
<dbReference type="AlphaFoldDB" id="A0A841FKB0"/>
<comment type="similarity">
    <text evidence="1 12">Belongs to the Nth/MutY family.</text>
</comment>
<evidence type="ECO:0000256" key="5">
    <source>
        <dbReference type="ARBA" id="ARBA00022801"/>
    </source>
</evidence>
<dbReference type="InterPro" id="IPR004036">
    <property type="entry name" value="Endonuclease-III-like_CS2"/>
</dbReference>
<dbReference type="InterPro" id="IPR005759">
    <property type="entry name" value="Nth"/>
</dbReference>
<keyword evidence="7 12" id="KW-0411">Iron-sulfur</keyword>
<dbReference type="Pfam" id="PF00633">
    <property type="entry name" value="HHH"/>
    <property type="match status" value="1"/>
</dbReference>
<feature type="binding site" evidence="12">
    <location>
        <position position="207"/>
    </location>
    <ligand>
        <name>[4Fe-4S] cluster</name>
        <dbReference type="ChEBI" id="CHEBI:49883"/>
    </ligand>
</feature>
<dbReference type="GO" id="GO:0006285">
    <property type="term" value="P:base-excision repair, AP site formation"/>
    <property type="evidence" value="ECO:0007669"/>
    <property type="project" value="TreeGrafter"/>
</dbReference>
<keyword evidence="3 12" id="KW-0479">Metal-binding</keyword>
<dbReference type="GO" id="GO:0046872">
    <property type="term" value="F:metal ion binding"/>
    <property type="evidence" value="ECO:0007669"/>
    <property type="project" value="UniProtKB-KW"/>
</dbReference>
<dbReference type="PROSITE" id="PS00764">
    <property type="entry name" value="ENDONUCLEASE_III_1"/>
    <property type="match status" value="1"/>
</dbReference>
<keyword evidence="15" id="KW-1185">Reference proteome</keyword>
<feature type="binding site" evidence="12">
    <location>
        <position position="213"/>
    </location>
    <ligand>
        <name>[4Fe-4S] cluster</name>
        <dbReference type="ChEBI" id="CHEBI:49883"/>
    </ligand>
</feature>
<name>A0A841FKB0_9ACTN</name>
<dbReference type="InterPro" id="IPR003265">
    <property type="entry name" value="HhH-GPD_domain"/>
</dbReference>
<evidence type="ECO:0000313" key="14">
    <source>
        <dbReference type="EMBL" id="MBB6035373.1"/>
    </source>
</evidence>
<dbReference type="Pfam" id="PF00730">
    <property type="entry name" value="HhH-GPD"/>
    <property type="match status" value="1"/>
</dbReference>
<keyword evidence="5 12" id="KW-0378">Hydrolase</keyword>